<dbReference type="PROSITE" id="PS51257">
    <property type="entry name" value="PROKAR_LIPOPROTEIN"/>
    <property type="match status" value="1"/>
</dbReference>
<dbReference type="STRING" id="408074.SAMN05660909_02739"/>
<keyword evidence="1" id="KW-0732">Signal</keyword>
<dbReference type="RefSeq" id="WP_089762467.1">
    <property type="nucleotide sequence ID" value="NZ_BKAT01000016.1"/>
</dbReference>
<dbReference type="AlphaFoldDB" id="A0A1H4CR62"/>
<feature type="signal peptide" evidence="1">
    <location>
        <begin position="1"/>
        <end position="21"/>
    </location>
</feature>
<dbReference type="EMBL" id="FNRL01000011">
    <property type="protein sequence ID" value="SEA62895.1"/>
    <property type="molecule type" value="Genomic_DNA"/>
</dbReference>
<accession>A0A1H4CR62</accession>
<protein>
    <recommendedName>
        <fullName evidence="4">Lipoprotein</fullName>
    </recommendedName>
</protein>
<dbReference type="OrthoDB" id="1114031at2"/>
<reference evidence="3" key="1">
    <citation type="submission" date="2016-10" db="EMBL/GenBank/DDBJ databases">
        <authorList>
            <person name="Varghese N."/>
            <person name="Submissions S."/>
        </authorList>
    </citation>
    <scope>NUCLEOTIDE SEQUENCE [LARGE SCALE GENOMIC DNA]</scope>
    <source>
        <strain evidence="3">DSM 23920</strain>
    </source>
</reference>
<gene>
    <name evidence="2" type="ORF">SAMN05660909_02739</name>
</gene>
<dbReference type="Proteomes" id="UP000199656">
    <property type="component" value="Unassembled WGS sequence"/>
</dbReference>
<sequence length="304" mass="32244">MKSYFSTNRVLAWTFAGVAAAAVFFACKKEVTTDTAPNNQSDNNTIAAVQHEAVVSAMYGDLFETVSTVAISQGTAIPGARQAQPSGNLAEAAPCPFAELLDATGDTWPKRVKIDFGTSCLDNYGNYRSGVLNVTFNGPLFSGTSSVVVEPSNYKVNGKTVKGNLTISNATYTKTTGIRYTLEVANGEVSLADTIIVKYATKRTVTQTAGFDVNAPVRNPIDDVFSVEGTASLSYNQGGPAGETANFTTVTPLIKKWACEHISKGKLKVELNKTTGVIEYTDTNITCSGTATITVGDKSKEIKL</sequence>
<evidence type="ECO:0000313" key="2">
    <source>
        <dbReference type="EMBL" id="SEA62895.1"/>
    </source>
</evidence>
<evidence type="ECO:0000313" key="3">
    <source>
        <dbReference type="Proteomes" id="UP000199656"/>
    </source>
</evidence>
<organism evidence="2 3">
    <name type="scientific">Chitinophaga terrae</name>
    <name type="common">ex Kim and Jung 2007</name>
    <dbReference type="NCBI Taxonomy" id="408074"/>
    <lineage>
        <taxon>Bacteria</taxon>
        <taxon>Pseudomonadati</taxon>
        <taxon>Bacteroidota</taxon>
        <taxon>Chitinophagia</taxon>
        <taxon>Chitinophagales</taxon>
        <taxon>Chitinophagaceae</taxon>
        <taxon>Chitinophaga</taxon>
    </lineage>
</organism>
<keyword evidence="3" id="KW-1185">Reference proteome</keyword>
<evidence type="ECO:0000256" key="1">
    <source>
        <dbReference type="SAM" id="SignalP"/>
    </source>
</evidence>
<proteinExistence type="predicted"/>
<evidence type="ECO:0008006" key="4">
    <source>
        <dbReference type="Google" id="ProtNLM"/>
    </source>
</evidence>
<feature type="chain" id="PRO_5011725404" description="Lipoprotein" evidence="1">
    <location>
        <begin position="22"/>
        <end position="304"/>
    </location>
</feature>
<name>A0A1H4CR62_9BACT</name>